<proteinExistence type="predicted"/>
<dbReference type="Pfam" id="PF03837">
    <property type="entry name" value="RecT"/>
    <property type="match status" value="1"/>
</dbReference>
<dbReference type="NCBIfam" id="TIGR00616">
    <property type="entry name" value="rect"/>
    <property type="match status" value="1"/>
</dbReference>
<evidence type="ECO:0000313" key="3">
    <source>
        <dbReference type="Proteomes" id="UP000515733"/>
    </source>
</evidence>
<dbReference type="RefSeq" id="WP_170228061.1">
    <property type="nucleotide sequence ID" value="NZ_LR778301.1"/>
</dbReference>
<keyword evidence="3" id="KW-1185">Reference proteome</keyword>
<reference evidence="2 3" key="1">
    <citation type="submission" date="2020-03" db="EMBL/GenBank/DDBJ databases">
        <authorList>
            <consortium name="Genoscope - CEA"/>
            <person name="William W."/>
        </authorList>
    </citation>
    <scope>NUCLEOTIDE SEQUENCE [LARGE SCALE GENOMIC DNA]</scope>
    <source>
        <strain evidence="3">DSM 16959</strain>
    </source>
</reference>
<dbReference type="KEGG" id="doe:DENOEST_1848"/>
<dbReference type="GO" id="GO:0006259">
    <property type="term" value="P:DNA metabolic process"/>
    <property type="evidence" value="ECO:0007669"/>
    <property type="project" value="InterPro"/>
</dbReference>
<name>A0A6S6XSP7_9PROT</name>
<dbReference type="Proteomes" id="UP000515733">
    <property type="component" value="Chromosome"/>
</dbReference>
<dbReference type="InterPro" id="IPR018330">
    <property type="entry name" value="RecT_fam"/>
</dbReference>
<dbReference type="EMBL" id="LR778301">
    <property type="protein sequence ID" value="CAB1369013.1"/>
    <property type="molecule type" value="Genomic_DNA"/>
</dbReference>
<feature type="compositionally biased region" description="Basic and acidic residues" evidence="1">
    <location>
        <begin position="278"/>
        <end position="289"/>
    </location>
</feature>
<evidence type="ECO:0000256" key="1">
    <source>
        <dbReference type="SAM" id="MobiDB-lite"/>
    </source>
</evidence>
<dbReference type="AlphaFoldDB" id="A0A6S6XSP7"/>
<protein>
    <submittedName>
        <fullName evidence="2">RecT protein</fullName>
    </submittedName>
</protein>
<sequence length="365" mass="40191">MSQTLRNIQKSRQGVQSNVVPFPAMLEQFKGEIARALPKHLSPDRMVRIALTAFRMNPKLAQTDPRSVFAAVIQSSQLGLEVGLMGEAHLVPFGNQCQLIPGYQGLMKLARNSGIVQDIYGHEVRINDKFDIVLGLNRTLMHEPLKKNGFPASDEERGVIVGFYAVAVFKDGTRTFHALSKEQIEQVRDNSRGYQMAKKYGKESPWDTHFVPMGLKTVIRRLCNLLPKSPELAMALALDEVTERGENQNIGITEAIEGSWAPIIDEETGEIIQPTTESGDKESKSDKAGSPKVAEPQASGKLLQDTLAIIGRAATTDELDEVYVRAEGSFEGPELEQVLRAYRSRKSALANPSSSANDIFGEDGK</sequence>
<accession>A0A6S6XSP7</accession>
<feature type="region of interest" description="Disordered" evidence="1">
    <location>
        <begin position="270"/>
        <end position="299"/>
    </location>
</feature>
<dbReference type="GO" id="GO:0003677">
    <property type="term" value="F:DNA binding"/>
    <property type="evidence" value="ECO:0007669"/>
    <property type="project" value="InterPro"/>
</dbReference>
<evidence type="ECO:0000313" key="2">
    <source>
        <dbReference type="EMBL" id="CAB1369013.1"/>
    </source>
</evidence>
<gene>
    <name evidence="2" type="ORF">DENOEST_1848</name>
</gene>
<feature type="region of interest" description="Disordered" evidence="1">
    <location>
        <begin position="345"/>
        <end position="365"/>
    </location>
</feature>
<organism evidence="2 3">
    <name type="scientific">Denitratisoma oestradiolicum</name>
    <dbReference type="NCBI Taxonomy" id="311182"/>
    <lineage>
        <taxon>Bacteria</taxon>
        <taxon>Pseudomonadati</taxon>
        <taxon>Pseudomonadota</taxon>
        <taxon>Betaproteobacteria</taxon>
        <taxon>Nitrosomonadales</taxon>
        <taxon>Sterolibacteriaceae</taxon>
        <taxon>Denitratisoma</taxon>
    </lineage>
</organism>
<dbReference type="InterPro" id="IPR004590">
    <property type="entry name" value="ssDNA_annealing_RecT"/>
</dbReference>